<evidence type="ECO:0000313" key="2">
    <source>
        <dbReference type="Proteomes" id="UP000024635"/>
    </source>
</evidence>
<gene>
    <name evidence="1" type="primary">Acey_s0046.g1322</name>
    <name evidence="1" type="ORF">Y032_0046g1322</name>
</gene>
<proteinExistence type="predicted"/>
<reference evidence="2" key="1">
    <citation type="journal article" date="2015" name="Nat. Genet.">
        <title>The genome and transcriptome of the zoonotic hookworm Ancylostoma ceylanicum identify infection-specific gene families.</title>
        <authorList>
            <person name="Schwarz E.M."/>
            <person name="Hu Y."/>
            <person name="Antoshechkin I."/>
            <person name="Miller M.M."/>
            <person name="Sternberg P.W."/>
            <person name="Aroian R.V."/>
        </authorList>
    </citation>
    <scope>NUCLEOTIDE SEQUENCE</scope>
    <source>
        <strain evidence="2">HY135</strain>
    </source>
</reference>
<keyword evidence="2" id="KW-1185">Reference proteome</keyword>
<evidence type="ECO:0000313" key="1">
    <source>
        <dbReference type="EMBL" id="EYC12606.1"/>
    </source>
</evidence>
<accession>A0A016UCF8</accession>
<name>A0A016UCF8_9BILA</name>
<organism evidence="1 2">
    <name type="scientific">Ancylostoma ceylanicum</name>
    <dbReference type="NCBI Taxonomy" id="53326"/>
    <lineage>
        <taxon>Eukaryota</taxon>
        <taxon>Metazoa</taxon>
        <taxon>Ecdysozoa</taxon>
        <taxon>Nematoda</taxon>
        <taxon>Chromadorea</taxon>
        <taxon>Rhabditida</taxon>
        <taxon>Rhabditina</taxon>
        <taxon>Rhabditomorpha</taxon>
        <taxon>Strongyloidea</taxon>
        <taxon>Ancylostomatidae</taxon>
        <taxon>Ancylostomatinae</taxon>
        <taxon>Ancylostoma</taxon>
    </lineage>
</organism>
<sequence>MFPLARIYRMSKFTHLEKIEKNPPMRRPARGVELYVTAAKPHWLPDVSYSGAALFDCPQLIDMHQNRGGEVHMYQREGKGARPSDSDWRIRAIRQAHLLQLERRRMVYLCLAPK</sequence>
<comment type="caution">
    <text evidence="1">The sequence shown here is derived from an EMBL/GenBank/DDBJ whole genome shotgun (WGS) entry which is preliminary data.</text>
</comment>
<dbReference type="EMBL" id="JARK01001382">
    <property type="protein sequence ID" value="EYC12606.1"/>
    <property type="molecule type" value="Genomic_DNA"/>
</dbReference>
<dbReference type="Proteomes" id="UP000024635">
    <property type="component" value="Unassembled WGS sequence"/>
</dbReference>
<protein>
    <submittedName>
        <fullName evidence="1">Uncharacterized protein</fullName>
    </submittedName>
</protein>
<dbReference type="AlphaFoldDB" id="A0A016UCF8"/>